<dbReference type="Proteomes" id="UP000249005">
    <property type="component" value="Chromosome 1"/>
</dbReference>
<dbReference type="PROSITE" id="PS50943">
    <property type="entry name" value="HTH_CROC1"/>
    <property type="match status" value="1"/>
</dbReference>
<evidence type="ECO:0000256" key="2">
    <source>
        <dbReference type="SAM" id="Phobius"/>
    </source>
</evidence>
<dbReference type="GO" id="GO:0003677">
    <property type="term" value="F:DNA binding"/>
    <property type="evidence" value="ECO:0007669"/>
    <property type="project" value="InterPro"/>
</dbReference>
<dbReference type="InterPro" id="IPR025194">
    <property type="entry name" value="RodZ-like_C"/>
</dbReference>
<dbReference type="CDD" id="cd00093">
    <property type="entry name" value="HTH_XRE"/>
    <property type="match status" value="1"/>
</dbReference>
<dbReference type="AlphaFoldDB" id="A0A2X4XA83"/>
<dbReference type="SMART" id="SM00530">
    <property type="entry name" value="HTH_XRE"/>
    <property type="match status" value="1"/>
</dbReference>
<feature type="transmembrane region" description="Helical" evidence="2">
    <location>
        <begin position="115"/>
        <end position="135"/>
    </location>
</feature>
<evidence type="ECO:0000256" key="1">
    <source>
        <dbReference type="SAM" id="MobiDB-lite"/>
    </source>
</evidence>
<proteinExistence type="predicted"/>
<keyword evidence="2" id="KW-1133">Transmembrane helix</keyword>
<name>A0A2X4XA83_9GAMM</name>
<dbReference type="EMBL" id="LS483470">
    <property type="protein sequence ID" value="SQI36665.1"/>
    <property type="molecule type" value="Genomic_DNA"/>
</dbReference>
<keyword evidence="5" id="KW-1185">Reference proteome</keyword>
<dbReference type="InterPro" id="IPR010982">
    <property type="entry name" value="Lambda_DNA-bd_dom_sf"/>
</dbReference>
<dbReference type="InterPro" id="IPR001387">
    <property type="entry name" value="Cro/C1-type_HTH"/>
</dbReference>
<dbReference type="SUPFAM" id="SSF47413">
    <property type="entry name" value="lambda repressor-like DNA-binding domains"/>
    <property type="match status" value="1"/>
</dbReference>
<reference evidence="4 5" key="1">
    <citation type="submission" date="2018-06" db="EMBL/GenBank/DDBJ databases">
        <authorList>
            <consortium name="Pathogen Informatics"/>
            <person name="Doyle S."/>
        </authorList>
    </citation>
    <scope>NUCLEOTIDE SEQUENCE [LARGE SCALE GENOMIC DNA]</scope>
    <source>
        <strain evidence="4 5">NCTC12151</strain>
    </source>
</reference>
<evidence type="ECO:0000313" key="4">
    <source>
        <dbReference type="EMBL" id="SQI36665.1"/>
    </source>
</evidence>
<feature type="region of interest" description="Disordered" evidence="1">
    <location>
        <begin position="149"/>
        <end position="170"/>
    </location>
</feature>
<feature type="domain" description="HTH cro/C1-type" evidence="3">
    <location>
        <begin position="19"/>
        <end position="79"/>
    </location>
</feature>
<evidence type="ECO:0000259" key="3">
    <source>
        <dbReference type="PROSITE" id="PS50943"/>
    </source>
</evidence>
<dbReference type="NCBIfam" id="NF008109">
    <property type="entry name" value="PRK10856.1"/>
    <property type="match status" value="1"/>
</dbReference>
<accession>A0A2X4XA83</accession>
<dbReference type="InterPro" id="IPR050400">
    <property type="entry name" value="Bact_Cytoskel_RodZ"/>
</dbReference>
<dbReference type="KEGG" id="lri:NCTC12151_00882"/>
<evidence type="ECO:0000313" key="5">
    <source>
        <dbReference type="Proteomes" id="UP000249005"/>
    </source>
</evidence>
<protein>
    <submittedName>
        <fullName evidence="4">Cytoskeleton protein rodZ</fullName>
    </submittedName>
</protein>
<dbReference type="PANTHER" id="PTHR34475:SF1">
    <property type="entry name" value="CYTOSKELETON PROTEIN RODZ"/>
    <property type="match status" value="1"/>
</dbReference>
<dbReference type="PANTHER" id="PTHR34475">
    <property type="match status" value="1"/>
</dbReference>
<organism evidence="4 5">
    <name type="scientific">Leminorella richardii</name>
    <dbReference type="NCBI Taxonomy" id="158841"/>
    <lineage>
        <taxon>Bacteria</taxon>
        <taxon>Pseudomonadati</taxon>
        <taxon>Pseudomonadota</taxon>
        <taxon>Gammaproteobacteria</taxon>
        <taxon>Enterobacterales</taxon>
        <taxon>Budviciaceae</taxon>
        <taxon>Leminorella</taxon>
    </lineage>
</organism>
<dbReference type="RefSeq" id="WP_111739468.1">
    <property type="nucleotide sequence ID" value="NZ_LR698987.1"/>
</dbReference>
<dbReference type="OrthoDB" id="9790252at2"/>
<dbReference type="Gene3D" id="1.10.260.40">
    <property type="entry name" value="lambda repressor-like DNA-binding domains"/>
    <property type="match status" value="1"/>
</dbReference>
<keyword evidence="2" id="KW-0472">Membrane</keyword>
<dbReference type="Pfam" id="PF13464">
    <property type="entry name" value="RodZ_C"/>
    <property type="match status" value="1"/>
</dbReference>
<gene>
    <name evidence="4" type="primary">rodZ</name>
    <name evidence="4" type="ORF">NCTC12151_00882</name>
</gene>
<sequence>MNIDVSQENTPLAEVGRRLREAREALNLSQQVVADELRLKVSTVRELEGGLNSLDLAPTFIRGYVRSYAKLLQLPEEELLSLLPKGVQEKNHSLASNRVKGFPLGKPRKKLDRGLTLITWVIVLAVIGLTGAWWWENHKAQQDEVAGSGNENAISLSGEATSSPTAPSQGTEIALLPTSALDAGALSNASATENANTTAPVQPATPTLEQAVAAQVAEAEAARNPAQGQLASQAPQDGNDIYMVFSADCWLEVIDDRGKNLYSGLQRKGGKLSLTGQPPYQLKLGAPAGVEITYKGKPVNMSQYKNANRTARLTLPSN</sequence>
<keyword evidence="2" id="KW-0812">Transmembrane</keyword>
<dbReference type="Pfam" id="PF13413">
    <property type="entry name" value="HTH_25"/>
    <property type="match status" value="1"/>
</dbReference>